<reference evidence="3" key="1">
    <citation type="journal article" date="2011" name="Nature">
        <title>A high-resolution map of human evolutionary constraint using 29 mammals.</title>
        <authorList>
            <person name="Lindblad-Toh K."/>
            <person name="Garber M."/>
            <person name="Zuk O."/>
            <person name="Lin M.F."/>
            <person name="Parker B.J."/>
            <person name="Washietl S."/>
            <person name="Kheradpour P."/>
            <person name="Ernst J."/>
            <person name="Jordan G."/>
            <person name="Mauceli E."/>
            <person name="Ward L.D."/>
            <person name="Lowe C.B."/>
            <person name="Holloway A.K."/>
            <person name="Clamp M."/>
            <person name="Gnerre S."/>
            <person name="Alfoldi J."/>
            <person name="Beal K."/>
            <person name="Chang J."/>
            <person name="Clawson H."/>
            <person name="Cuff J."/>
            <person name="Di Palma F."/>
            <person name="Fitzgerald S."/>
            <person name="Flicek P."/>
            <person name="Guttman M."/>
            <person name="Hubisz M.J."/>
            <person name="Jaffe D.B."/>
            <person name="Jungreis I."/>
            <person name="Kent W.J."/>
            <person name="Kostka D."/>
            <person name="Lara M."/>
            <person name="Martins A.L."/>
            <person name="Massingham T."/>
            <person name="Moltke I."/>
            <person name="Raney B.J."/>
            <person name="Rasmussen M.D."/>
            <person name="Robinson J."/>
            <person name="Stark A."/>
            <person name="Vilella A.J."/>
            <person name="Wen J."/>
            <person name="Xie X."/>
            <person name="Zody M.C."/>
            <person name="Baldwin J."/>
            <person name="Bloom T."/>
            <person name="Chin C.W."/>
            <person name="Heiman D."/>
            <person name="Nicol R."/>
            <person name="Nusbaum C."/>
            <person name="Young S."/>
            <person name="Wilkinson J."/>
            <person name="Worley K.C."/>
            <person name="Kovar C.L."/>
            <person name="Muzny D.M."/>
            <person name="Gibbs R.A."/>
            <person name="Cree A."/>
            <person name="Dihn H.H."/>
            <person name="Fowler G."/>
            <person name="Jhangiani S."/>
            <person name="Joshi V."/>
            <person name="Lee S."/>
            <person name="Lewis L.R."/>
            <person name="Nazareth L.V."/>
            <person name="Okwuonu G."/>
            <person name="Santibanez J."/>
            <person name="Warren W.C."/>
            <person name="Mardis E.R."/>
            <person name="Weinstock G.M."/>
            <person name="Wilson R.K."/>
            <person name="Delehaunty K."/>
            <person name="Dooling D."/>
            <person name="Fronik C."/>
            <person name="Fulton L."/>
            <person name="Fulton B."/>
            <person name="Graves T."/>
            <person name="Minx P."/>
            <person name="Sodergren E."/>
            <person name="Birney E."/>
            <person name="Margulies E.H."/>
            <person name="Herrero J."/>
            <person name="Green E.D."/>
            <person name="Haussler D."/>
            <person name="Siepel A."/>
            <person name="Goldman N."/>
            <person name="Pollard K.S."/>
            <person name="Pedersen J.S."/>
            <person name="Lander E.S."/>
            <person name="Kellis M."/>
        </authorList>
    </citation>
    <scope>NUCLEOTIDE SEQUENCE [LARGE SCALE GENOMIC DNA]</scope>
    <source>
        <strain evidence="3">2N</strain>
    </source>
</reference>
<dbReference type="PANTHER" id="PTHR45845:SF2">
    <property type="entry name" value="RIKEN CDNA D630003M21 GENE"/>
    <property type="match status" value="1"/>
</dbReference>
<evidence type="ECO:0000313" key="2">
    <source>
        <dbReference type="Ensembl" id="ENSCPOP00000010712.3"/>
    </source>
</evidence>
<accession>H0VK96</accession>
<reference evidence="2" key="2">
    <citation type="submission" date="2025-08" db="UniProtKB">
        <authorList>
            <consortium name="Ensembl"/>
        </authorList>
    </citation>
    <scope>IDENTIFICATION</scope>
    <source>
        <strain evidence="2">2N</strain>
    </source>
</reference>
<dbReference type="HOGENOM" id="CLU_010854_0_0_1"/>
<gene>
    <name evidence="2" type="primary">KIAA1755</name>
</gene>
<evidence type="ECO:0000313" key="3">
    <source>
        <dbReference type="Proteomes" id="UP000005447"/>
    </source>
</evidence>
<name>H0VK96_CAVPO</name>
<dbReference type="InterPro" id="IPR052231">
    <property type="entry name" value="Rho_GEF_signaling-related"/>
</dbReference>
<protein>
    <submittedName>
        <fullName evidence="2">KIAA1755</fullName>
    </submittedName>
</protein>
<dbReference type="AlphaFoldDB" id="H0VK96"/>
<keyword evidence="3" id="KW-1185">Reference proteome</keyword>
<feature type="compositionally biased region" description="Polar residues" evidence="1">
    <location>
        <begin position="1111"/>
        <end position="1124"/>
    </location>
</feature>
<feature type="compositionally biased region" description="Basic and acidic residues" evidence="1">
    <location>
        <begin position="433"/>
        <end position="445"/>
    </location>
</feature>
<feature type="compositionally biased region" description="Polar residues" evidence="1">
    <location>
        <begin position="517"/>
        <end position="526"/>
    </location>
</feature>
<feature type="region of interest" description="Disordered" evidence="1">
    <location>
        <begin position="407"/>
        <end position="469"/>
    </location>
</feature>
<dbReference type="KEGG" id="cpoc:100713460"/>
<dbReference type="EMBL" id="AAKN02039429">
    <property type="status" value="NOT_ANNOTATED_CDS"/>
    <property type="molecule type" value="Genomic_DNA"/>
</dbReference>
<dbReference type="GeneTree" id="ENSGT00940000161174"/>
<dbReference type="eggNOG" id="KOG4240">
    <property type="taxonomic scope" value="Eukaryota"/>
</dbReference>
<dbReference type="OMA" id="EMGTEDW"/>
<feature type="region of interest" description="Disordered" evidence="1">
    <location>
        <begin position="1159"/>
        <end position="1192"/>
    </location>
</feature>
<dbReference type="Proteomes" id="UP000005447">
    <property type="component" value="Unassembled WGS sequence"/>
</dbReference>
<reference evidence="2" key="3">
    <citation type="submission" date="2025-09" db="UniProtKB">
        <authorList>
            <consortium name="Ensembl"/>
        </authorList>
    </citation>
    <scope>IDENTIFICATION</scope>
    <source>
        <strain evidence="2">2N</strain>
    </source>
</reference>
<feature type="region of interest" description="Disordered" evidence="1">
    <location>
        <begin position="1111"/>
        <end position="1144"/>
    </location>
</feature>
<dbReference type="RefSeq" id="XP_003467797.2">
    <property type="nucleotide sequence ID" value="XM_003467749.5"/>
</dbReference>
<dbReference type="Ensembl" id="ENSCPOT00000012022.3">
    <property type="protein sequence ID" value="ENSCPOP00000010712.3"/>
    <property type="gene ID" value="ENSCPOG00000011907.4"/>
</dbReference>
<dbReference type="GeneID" id="100713460"/>
<dbReference type="InParanoid" id="H0VK96"/>
<sequence>MDPPSLDAAIQHALAGLYPPFEATAPIVLSQVFRLLDSDFQGDGLSFLLDFLIPAKRLCEQVREAACAPYTHRLFLHEGWPLCLRDEVVVHLAPLNPLLLRQGDFYLQVEPREEQSVSMMIKCLSLDLRTVDKKPVPESSHPLLFTQEWLEAINSDFEGSPLHNCLVASENGIAPVPWAKITSPEFVDGRPQAMTVPSPPPDSLPLEALDLSSPQKLHLVSSPGSRALLAQNSVKDMERTSGSKYPGLIKVEQARPGEVALKMDDGLSQGLEGDYVALLDFSLENGRKPNQEVEASSGCVLGALEEQCGSREVPLAQRTLAVSEPDGGPSLQNWDCAKPVHPEEEPYMLGSRSKVKHEELGHNSERQPCLGVPEEPLDCASGFWAAGSEDPTASKMQEPLGNQETMVQLRPGPRQASSPRLSPASPVGQASETKVKKTKQGDKKPPKPTAHTTQNTSSPSSSGSPTAGLKVSFLKGQRRLPVPQDKASLQHDRPWKVLQSLYPSKPHQAKALEKDGATQTKTSGPVSDSGLLSGKKAGFPEAVAGPPERASGLEEEPPRPEPKIETVAAEVLHSRIACLPGGRDRAGRPLLLVSTAEEAWKAPWCTASEITKLLSYLCSIPRAEDKAKGLVVVIDTRKQSPQPALASALQATQAMAPAALGTLLILGEKEDAVALQVSPDIQVEVLGSLTALGHHVEPSQLPAALEGPFPYCHSEWVQFFQKLDPFLSELHRASSLLQSSIEEFEKGDPPGGVQEATSCLSKSKELMEAVLRDPGLLHLQQEGGAMLARLQCEASRLDSSPDIRSRLAEAAALYSLVDEQLHVLVTASNHLLGRLELRIRLGRLEAAIRQVSDWMEQEGSRCLQELTPEDGSMETVARAHADFEAFFLKAVAQYRRGLELSKQAAQLGAGSQAGGQELPELVAFAATQRAFQAKLTHFYMAAERQRTDLDTLLHLHRFCKKMTWFHKDCQDLVSQLRLGKAKRASPGDQRRLHRYLQRLASEFPAEKLAAMALQVTSLSQTGLGQELWQEARGRHQEIQSLLKKALAHCPCLVDSAAHLAPSEPRGAVAKGWGPNGEVFSKGRWDLSLQDSLGVNHLPKACWPPWAARSQQSRTFQVDPPSSGQVVGADDGKGSQELLEPTPERSRVTLFSWQWLPRKSQVSCPTGDSFSSEGTDSQTSLEDSPQTSPPASL</sequence>
<proteinExistence type="predicted"/>
<feature type="region of interest" description="Disordered" evidence="1">
    <location>
        <begin position="506"/>
        <end position="561"/>
    </location>
</feature>
<dbReference type="VEuPathDB" id="HostDB:ENSCPOG00000011907"/>
<dbReference type="Gene3D" id="1.20.58.60">
    <property type="match status" value="1"/>
</dbReference>
<dbReference type="STRING" id="10141.ENSCPOP00000010712"/>
<dbReference type="Bgee" id="ENSCPOG00000011907">
    <property type="expression patterns" value="Expressed in ovary and 10 other cell types or tissues"/>
</dbReference>
<dbReference type="OrthoDB" id="6152532at2759"/>
<dbReference type="CTD" id="85449"/>
<organism evidence="2 3">
    <name type="scientific">Cavia porcellus</name>
    <name type="common">Guinea pig</name>
    <dbReference type="NCBI Taxonomy" id="10141"/>
    <lineage>
        <taxon>Eukaryota</taxon>
        <taxon>Metazoa</taxon>
        <taxon>Chordata</taxon>
        <taxon>Craniata</taxon>
        <taxon>Vertebrata</taxon>
        <taxon>Euteleostomi</taxon>
        <taxon>Mammalia</taxon>
        <taxon>Eutheria</taxon>
        <taxon>Euarchontoglires</taxon>
        <taxon>Glires</taxon>
        <taxon>Rodentia</taxon>
        <taxon>Hystricomorpha</taxon>
        <taxon>Caviidae</taxon>
        <taxon>Cavia</taxon>
    </lineage>
</organism>
<evidence type="ECO:0000256" key="1">
    <source>
        <dbReference type="SAM" id="MobiDB-lite"/>
    </source>
</evidence>
<dbReference type="PANTHER" id="PTHR45845">
    <property type="entry name" value="RHO GUANINE NUCLEOTIDE EXCHANGE FACTOR-RELATED"/>
    <property type="match status" value="1"/>
</dbReference>